<feature type="compositionally biased region" description="Gly residues" evidence="1">
    <location>
        <begin position="211"/>
        <end position="229"/>
    </location>
</feature>
<evidence type="ECO:0000313" key="5">
    <source>
        <dbReference type="Proteomes" id="UP000650994"/>
    </source>
</evidence>
<keyword evidence="5" id="KW-1185">Reference proteome</keyword>
<dbReference type="EMBL" id="BMFL01000003">
    <property type="protein sequence ID" value="GGE90229.1"/>
    <property type="molecule type" value="Genomic_DNA"/>
</dbReference>
<reference evidence="2" key="1">
    <citation type="journal article" date="2014" name="Int. J. Syst. Evol. Microbiol.">
        <title>Complete genome of a new Firmicutes species belonging to the dominant human colonic microbiota ('Ruminococcus bicirculans') reveals two chromosomes and a selective capacity to utilize plant glucans.</title>
        <authorList>
            <consortium name="NISC Comparative Sequencing Program"/>
            <person name="Wegmann U."/>
            <person name="Louis P."/>
            <person name="Goesmann A."/>
            <person name="Henrissat B."/>
            <person name="Duncan S.H."/>
            <person name="Flint H.J."/>
        </authorList>
    </citation>
    <scope>NUCLEOTIDE SEQUENCE</scope>
    <source>
        <strain evidence="2">CGMCC 1.12707</strain>
    </source>
</reference>
<evidence type="ECO:0000313" key="4">
    <source>
        <dbReference type="Proteomes" id="UP000184120"/>
    </source>
</evidence>
<name>A0A1M7AGL3_9FLAO</name>
<organism evidence="3 4">
    <name type="scientific">Chishuiella changwenlii</name>
    <dbReference type="NCBI Taxonomy" id="1434701"/>
    <lineage>
        <taxon>Bacteria</taxon>
        <taxon>Pseudomonadati</taxon>
        <taxon>Bacteroidota</taxon>
        <taxon>Flavobacteriia</taxon>
        <taxon>Flavobacteriales</taxon>
        <taxon>Weeksellaceae</taxon>
        <taxon>Chishuiella</taxon>
    </lineage>
</organism>
<dbReference type="Proteomes" id="UP000650994">
    <property type="component" value="Unassembled WGS sequence"/>
</dbReference>
<evidence type="ECO:0000313" key="2">
    <source>
        <dbReference type="EMBL" id="GGE90229.1"/>
    </source>
</evidence>
<proteinExistence type="predicted"/>
<protein>
    <submittedName>
        <fullName evidence="3">Uncharacterized protein</fullName>
    </submittedName>
</protein>
<gene>
    <name evidence="2" type="ORF">GCM10010984_04910</name>
    <name evidence="3" type="ORF">SAMN05443634_10921</name>
</gene>
<evidence type="ECO:0000256" key="1">
    <source>
        <dbReference type="SAM" id="MobiDB-lite"/>
    </source>
</evidence>
<reference evidence="3" key="2">
    <citation type="submission" date="2016-11" db="EMBL/GenBank/DDBJ databases">
        <authorList>
            <person name="Jaros S."/>
            <person name="Januszkiewicz K."/>
            <person name="Wedrychowicz H."/>
        </authorList>
    </citation>
    <scope>NUCLEOTIDE SEQUENCE [LARGE SCALE GENOMIC DNA]</scope>
    <source>
        <strain evidence="3">DSM 27989</strain>
    </source>
</reference>
<feature type="compositionally biased region" description="Basic and acidic residues" evidence="1">
    <location>
        <begin position="231"/>
        <end position="242"/>
    </location>
</feature>
<dbReference type="AlphaFoldDB" id="A0A1M7AGL3"/>
<reference evidence="5" key="4">
    <citation type="journal article" date="2019" name="Int. J. Syst. Evol. Microbiol.">
        <title>The Global Catalogue of Microorganisms (GCM) 10K type strain sequencing project: providing services to taxonomists for standard genome sequencing and annotation.</title>
        <authorList>
            <consortium name="The Broad Institute Genomics Platform"/>
            <consortium name="The Broad Institute Genome Sequencing Center for Infectious Disease"/>
            <person name="Wu L."/>
            <person name="Ma J."/>
        </authorList>
    </citation>
    <scope>NUCLEOTIDE SEQUENCE [LARGE SCALE GENOMIC DNA]</scope>
    <source>
        <strain evidence="5">CGMCC 1.12707</strain>
    </source>
</reference>
<dbReference type="RefSeq" id="WP_072932911.1">
    <property type="nucleotide sequence ID" value="NZ_BMFL01000003.1"/>
</dbReference>
<reference evidence="4" key="3">
    <citation type="submission" date="2016-11" db="EMBL/GenBank/DDBJ databases">
        <authorList>
            <person name="Varghese N."/>
            <person name="Submissions S."/>
        </authorList>
    </citation>
    <scope>NUCLEOTIDE SEQUENCE [LARGE SCALE GENOMIC DNA]</scope>
    <source>
        <strain evidence="4">DSM 27989</strain>
    </source>
</reference>
<dbReference type="STRING" id="1434701.SAMN05443634_10921"/>
<sequence length="532" mass="59790">MNKNLFLSSLFTLFFVTSCSQDDSVENYQTELKKEESSGFFTFSDNANAKSKSSNSNFLTAMKYSYLLQRYDRLHNTNLSGLVNSSNSVKYNSENKQNFIEENKDFYIETRIYSQVLEEENGDQRIIFPKIKDNKVEGLMVGLLSKNKTDLRFFFYDKNTTLYKEFSSLFQNKYNELFNSSLQSRTRNGLCGYGSEVCELGGVIVRPNPGGNPGGGVREGGSDSGGGGCREYQDCDNSHEAEGGGGHNEGVNVGQALVDKPFAFIDVPCDVIKEWLKTANRQVAQAQLNKLNQITRSHSVTTAYGSITHTTVANLQHINNAYSKVVNMDYFPITVNQLPVVNGTRLTPEQFLNQIRKNINSFVDTSYSEFEPYHWYGVDDRKLWNSSNPLGTVIAIDIEGPDNGSVMVTDYASDHWTFSTIFDPKYGVHPVSGHRDFGFTKNANGSYTFYSRGVDRLTSWEGEFAQNNLGGFPFSRADALWKSFQNKISNYVNSHGGTSKVNEPQIERPNWQKVKDVLDGKQPLSTLSNDCK</sequence>
<dbReference type="Proteomes" id="UP000184120">
    <property type="component" value="Unassembled WGS sequence"/>
</dbReference>
<dbReference type="OrthoDB" id="1433916at2"/>
<accession>A0A1M7AGL3</accession>
<evidence type="ECO:0000313" key="3">
    <source>
        <dbReference type="EMBL" id="SHL41804.1"/>
    </source>
</evidence>
<dbReference type="PROSITE" id="PS51257">
    <property type="entry name" value="PROKAR_LIPOPROTEIN"/>
    <property type="match status" value="1"/>
</dbReference>
<feature type="region of interest" description="Disordered" evidence="1">
    <location>
        <begin position="208"/>
        <end position="248"/>
    </location>
</feature>
<dbReference type="EMBL" id="FRBH01000009">
    <property type="protein sequence ID" value="SHL41804.1"/>
    <property type="molecule type" value="Genomic_DNA"/>
</dbReference>
<reference evidence="2" key="5">
    <citation type="submission" date="2024-05" db="EMBL/GenBank/DDBJ databases">
        <authorList>
            <person name="Sun Q."/>
            <person name="Zhou Y."/>
        </authorList>
    </citation>
    <scope>NUCLEOTIDE SEQUENCE</scope>
    <source>
        <strain evidence="2">CGMCC 1.12707</strain>
    </source>
</reference>